<accession>A0A645GBS6</accession>
<name>A0A645GBS6_9ZZZZ</name>
<dbReference type="EMBL" id="VSSQ01073213">
    <property type="protein sequence ID" value="MPN24378.1"/>
    <property type="molecule type" value="Genomic_DNA"/>
</dbReference>
<organism evidence="1">
    <name type="scientific">bioreactor metagenome</name>
    <dbReference type="NCBI Taxonomy" id="1076179"/>
    <lineage>
        <taxon>unclassified sequences</taxon>
        <taxon>metagenomes</taxon>
        <taxon>ecological metagenomes</taxon>
    </lineage>
</organism>
<sequence>MIPAVSVDIKLACGSANGTLAPVIANWLDSSMIVPTTTATPTIPEIAKYLSISDLSPPTIKVTFCD</sequence>
<reference evidence="1" key="1">
    <citation type="submission" date="2019-08" db="EMBL/GenBank/DDBJ databases">
        <authorList>
            <person name="Kucharzyk K."/>
            <person name="Murdoch R.W."/>
            <person name="Higgins S."/>
            <person name="Loffler F."/>
        </authorList>
    </citation>
    <scope>NUCLEOTIDE SEQUENCE</scope>
</reference>
<comment type="caution">
    <text evidence="1">The sequence shown here is derived from an EMBL/GenBank/DDBJ whole genome shotgun (WGS) entry which is preliminary data.</text>
</comment>
<evidence type="ECO:0000313" key="1">
    <source>
        <dbReference type="EMBL" id="MPN24378.1"/>
    </source>
</evidence>
<proteinExistence type="predicted"/>
<gene>
    <name evidence="1" type="ORF">SDC9_171776</name>
</gene>
<protein>
    <submittedName>
        <fullName evidence="1">Uncharacterized protein</fullName>
    </submittedName>
</protein>
<dbReference type="AlphaFoldDB" id="A0A645GBS6"/>